<dbReference type="EMBL" id="JAENIG010000007">
    <property type="protein sequence ID" value="MBK1855596.1"/>
    <property type="molecule type" value="Genomic_DNA"/>
</dbReference>
<protein>
    <submittedName>
        <fullName evidence="2">MerC domain-containing protein</fullName>
    </submittedName>
</protein>
<keyword evidence="1" id="KW-0472">Membrane</keyword>
<name>A0AAE2VD08_9BACT</name>
<feature type="transmembrane region" description="Helical" evidence="1">
    <location>
        <begin position="52"/>
        <end position="70"/>
    </location>
</feature>
<accession>A0AAE2VD08</accession>
<keyword evidence="1" id="KW-1133">Transmembrane helix</keyword>
<feature type="transmembrane region" description="Helical" evidence="1">
    <location>
        <begin position="82"/>
        <end position="101"/>
    </location>
</feature>
<keyword evidence="3" id="KW-1185">Reference proteome</keyword>
<dbReference type="GO" id="GO:0015097">
    <property type="term" value="F:mercury ion transmembrane transporter activity"/>
    <property type="evidence" value="ECO:0007669"/>
    <property type="project" value="InterPro"/>
</dbReference>
<feature type="transmembrane region" description="Helical" evidence="1">
    <location>
        <begin position="21"/>
        <end position="40"/>
    </location>
</feature>
<keyword evidence="1" id="KW-0812">Transmembrane</keyword>
<evidence type="ECO:0000256" key="1">
    <source>
        <dbReference type="SAM" id="Phobius"/>
    </source>
</evidence>
<reference evidence="2" key="1">
    <citation type="submission" date="2021-01" db="EMBL/GenBank/DDBJ databases">
        <title>Modified the classification status of verrucomicrobia.</title>
        <authorList>
            <person name="Feng X."/>
        </authorList>
    </citation>
    <scope>NUCLEOTIDE SEQUENCE</scope>
    <source>
        <strain evidence="2">5K15</strain>
    </source>
</reference>
<dbReference type="GO" id="GO:0016020">
    <property type="term" value="C:membrane"/>
    <property type="evidence" value="ECO:0007669"/>
    <property type="project" value="InterPro"/>
</dbReference>
<evidence type="ECO:0000313" key="3">
    <source>
        <dbReference type="Proteomes" id="UP000634206"/>
    </source>
</evidence>
<dbReference type="AlphaFoldDB" id="A0AAE2VD08"/>
<dbReference type="Pfam" id="PF03203">
    <property type="entry name" value="MerC"/>
    <property type="match status" value="1"/>
</dbReference>
<organism evidence="2 3">
    <name type="scientific">Oceaniferula flava</name>
    <dbReference type="NCBI Taxonomy" id="2800421"/>
    <lineage>
        <taxon>Bacteria</taxon>
        <taxon>Pseudomonadati</taxon>
        <taxon>Verrucomicrobiota</taxon>
        <taxon>Verrucomicrobiia</taxon>
        <taxon>Verrucomicrobiales</taxon>
        <taxon>Verrucomicrobiaceae</taxon>
        <taxon>Oceaniferula</taxon>
    </lineage>
</organism>
<gene>
    <name evidence="2" type="ORF">JIN83_11540</name>
</gene>
<dbReference type="RefSeq" id="WP_309490209.1">
    <property type="nucleotide sequence ID" value="NZ_JAENIG010000007.1"/>
</dbReference>
<dbReference type="InterPro" id="IPR004891">
    <property type="entry name" value="Mercury-R_MerC"/>
</dbReference>
<evidence type="ECO:0000313" key="2">
    <source>
        <dbReference type="EMBL" id="MBK1855596.1"/>
    </source>
</evidence>
<sequence length="199" mass="20586">MELTAEPISLESRANADRIGIFASILCAIHCAVTPVLLLVMPAFGKAWSHPATHWGMAVVVIPIAVYMMVKGFRRHGQKWVLGLGSLGAVLIVIGAMLPYAEADASGPEGTSAMSMEQAPLAESSCCSACDECVEAPVETPMAAQCVDNCCPSIVVDEAGEKSLHIPPASIVTTLGGLCLIAVHAANLCCSGCGCCSKK</sequence>
<comment type="caution">
    <text evidence="2">The sequence shown here is derived from an EMBL/GenBank/DDBJ whole genome shotgun (WGS) entry which is preliminary data.</text>
</comment>
<proteinExistence type="predicted"/>
<dbReference type="Proteomes" id="UP000634206">
    <property type="component" value="Unassembled WGS sequence"/>
</dbReference>